<reference evidence="13" key="1">
    <citation type="submission" date="2022-01" db="EMBL/GenBank/DDBJ databases">
        <title>Novel species in genus Dyadobacter.</title>
        <authorList>
            <person name="Ma C."/>
        </authorList>
    </citation>
    <scope>NUCLEOTIDE SEQUENCE</scope>
    <source>
        <strain evidence="13">CY357</strain>
    </source>
</reference>
<dbReference type="Pfam" id="PF00360">
    <property type="entry name" value="PHY"/>
    <property type="match status" value="1"/>
</dbReference>
<evidence type="ECO:0000256" key="9">
    <source>
        <dbReference type="ARBA" id="ARBA00023012"/>
    </source>
</evidence>
<keyword evidence="6" id="KW-0418">Kinase</keyword>
<evidence type="ECO:0000256" key="2">
    <source>
        <dbReference type="ARBA" id="ARBA00022553"/>
    </source>
</evidence>
<dbReference type="GO" id="GO:0009584">
    <property type="term" value="P:detection of visible light"/>
    <property type="evidence" value="ECO:0007669"/>
    <property type="project" value="InterPro"/>
</dbReference>
<dbReference type="PROSITE" id="PS50046">
    <property type="entry name" value="PHYTOCHROME_2"/>
    <property type="match status" value="1"/>
</dbReference>
<dbReference type="GO" id="GO:0016301">
    <property type="term" value="F:kinase activity"/>
    <property type="evidence" value="ECO:0007669"/>
    <property type="project" value="UniProtKB-KW"/>
</dbReference>
<dbReference type="GO" id="GO:0009881">
    <property type="term" value="F:photoreceptor activity"/>
    <property type="evidence" value="ECO:0007669"/>
    <property type="project" value="UniProtKB-KW"/>
</dbReference>
<keyword evidence="11" id="KW-0472">Membrane</keyword>
<keyword evidence="7" id="KW-0067">ATP-binding</keyword>
<evidence type="ECO:0000256" key="4">
    <source>
        <dbReference type="ARBA" id="ARBA00022679"/>
    </source>
</evidence>
<dbReference type="GO" id="GO:0005524">
    <property type="term" value="F:ATP binding"/>
    <property type="evidence" value="ECO:0007669"/>
    <property type="project" value="UniProtKB-KW"/>
</dbReference>
<keyword evidence="1" id="KW-0600">Photoreceptor protein</keyword>
<dbReference type="AlphaFoldDB" id="A0A9X1Q7Q6"/>
<dbReference type="GO" id="GO:0006355">
    <property type="term" value="P:regulation of DNA-templated transcription"/>
    <property type="evidence" value="ECO:0007669"/>
    <property type="project" value="InterPro"/>
</dbReference>
<dbReference type="Gene3D" id="3.30.450.40">
    <property type="match status" value="1"/>
</dbReference>
<keyword evidence="2" id="KW-0597">Phosphoprotein</keyword>
<dbReference type="Gene3D" id="3.30.450.270">
    <property type="match status" value="1"/>
</dbReference>
<dbReference type="InterPro" id="IPR013515">
    <property type="entry name" value="Phytochrome_cen-reg"/>
</dbReference>
<keyword evidence="11" id="KW-1133">Transmembrane helix</keyword>
<dbReference type="InterPro" id="IPR035965">
    <property type="entry name" value="PAS-like_dom_sf"/>
</dbReference>
<dbReference type="PANTHER" id="PTHR43065:SF10">
    <property type="entry name" value="PEROXIDE STRESS-ACTIVATED HISTIDINE KINASE MAK3"/>
    <property type="match status" value="1"/>
</dbReference>
<dbReference type="InterPro" id="IPR003018">
    <property type="entry name" value="GAF"/>
</dbReference>
<evidence type="ECO:0000259" key="12">
    <source>
        <dbReference type="PROSITE" id="PS50046"/>
    </source>
</evidence>
<dbReference type="SUPFAM" id="SSF55785">
    <property type="entry name" value="PYP-like sensor domain (PAS domain)"/>
    <property type="match status" value="1"/>
</dbReference>
<dbReference type="InterPro" id="IPR016132">
    <property type="entry name" value="Phyto_chromo_attachment"/>
</dbReference>
<dbReference type="SUPFAM" id="SSF55781">
    <property type="entry name" value="GAF domain-like"/>
    <property type="match status" value="2"/>
</dbReference>
<dbReference type="SMART" id="SM00065">
    <property type="entry name" value="GAF"/>
    <property type="match status" value="1"/>
</dbReference>
<dbReference type="Pfam" id="PF08446">
    <property type="entry name" value="PAS_2"/>
    <property type="match status" value="1"/>
</dbReference>
<keyword evidence="10" id="KW-0675">Receptor</keyword>
<evidence type="ECO:0000256" key="5">
    <source>
        <dbReference type="ARBA" id="ARBA00022741"/>
    </source>
</evidence>
<keyword evidence="3" id="KW-0716">Sensory transduction</keyword>
<keyword evidence="8" id="KW-0157">Chromophore</keyword>
<evidence type="ECO:0000256" key="6">
    <source>
        <dbReference type="ARBA" id="ARBA00022777"/>
    </source>
</evidence>
<comment type="caution">
    <text evidence="13">The sequence shown here is derived from an EMBL/GenBank/DDBJ whole genome shotgun (WGS) entry which is preliminary data.</text>
</comment>
<evidence type="ECO:0000256" key="7">
    <source>
        <dbReference type="ARBA" id="ARBA00022840"/>
    </source>
</evidence>
<evidence type="ECO:0000256" key="1">
    <source>
        <dbReference type="ARBA" id="ARBA00022543"/>
    </source>
</evidence>
<dbReference type="InterPro" id="IPR013654">
    <property type="entry name" value="PAS_2"/>
</dbReference>
<feature type="domain" description="Phytochrome chromophore attachment site" evidence="12">
    <location>
        <begin position="177"/>
        <end position="337"/>
    </location>
</feature>
<dbReference type="Pfam" id="PF01590">
    <property type="entry name" value="GAF"/>
    <property type="match status" value="1"/>
</dbReference>
<feature type="transmembrane region" description="Helical" evidence="11">
    <location>
        <begin position="12"/>
        <end position="30"/>
    </location>
</feature>
<dbReference type="PRINTS" id="PR01033">
    <property type="entry name" value="PHYTOCHROME"/>
</dbReference>
<dbReference type="Proteomes" id="UP001139411">
    <property type="component" value="Unassembled WGS sequence"/>
</dbReference>
<evidence type="ECO:0000256" key="3">
    <source>
        <dbReference type="ARBA" id="ARBA00022606"/>
    </source>
</evidence>
<dbReference type="Gene3D" id="3.30.450.20">
    <property type="entry name" value="PAS domain"/>
    <property type="match status" value="1"/>
</dbReference>
<evidence type="ECO:0000256" key="11">
    <source>
        <dbReference type="SAM" id="Phobius"/>
    </source>
</evidence>
<keyword evidence="4" id="KW-0808">Transferase</keyword>
<organism evidence="13 14">
    <name type="scientific">Dyadobacter chenhuakuii</name>
    <dbReference type="NCBI Taxonomy" id="2909339"/>
    <lineage>
        <taxon>Bacteria</taxon>
        <taxon>Pseudomonadati</taxon>
        <taxon>Bacteroidota</taxon>
        <taxon>Cytophagia</taxon>
        <taxon>Cytophagales</taxon>
        <taxon>Spirosomataceae</taxon>
        <taxon>Dyadobacter</taxon>
    </lineage>
</organism>
<evidence type="ECO:0000256" key="10">
    <source>
        <dbReference type="ARBA" id="ARBA00023170"/>
    </source>
</evidence>
<keyword evidence="11" id="KW-0812">Transmembrane</keyword>
<protein>
    <submittedName>
        <fullName evidence="13">GAF domain-containing protein</fullName>
    </submittedName>
</protein>
<name>A0A9X1Q7Q6_9BACT</name>
<evidence type="ECO:0000313" key="13">
    <source>
        <dbReference type="EMBL" id="MCF2496708.1"/>
    </source>
</evidence>
<proteinExistence type="predicted"/>
<keyword evidence="5" id="KW-0547">Nucleotide-binding</keyword>
<evidence type="ECO:0000313" key="14">
    <source>
        <dbReference type="Proteomes" id="UP001139411"/>
    </source>
</evidence>
<sequence>MKKLTTWMQLYNLLLVFLHPLTFGHLWLLYEPIMNNSHIDLSNCDLEPIRVPGQIQSHGLLIAVDADSLIQYHSENTAIVPGLPTNLIGWHLNAIQAFFDFESSFGLFEEQIRKGKTAGFEKVNPASVQLGGKPFNLIMSVSGEYCLLEFEPAAGHSDLNVNHMIGRSITEMLIDRDLGHLLDNTAQQVKNIIQFDRIMIYRFAKDGHGEVVAESKNENLLPLLGLHYPASDIPKQVRELYKINLTRHIADVHSLSSIIISRPDHQDPIDLTFSQLRAVSPIHIQYLKNMKVDSSFSISIICHKELWGLIACHNYSSRFIDYLSRESAGMIGQIFSSALEFRQDQHEHEIFGRYKTGVDALSRNLQKNNSLRAALTSFDINMMDAVDSSGAVLIYENKVSRLGRTPDNQQLNGLVNWVKDNVIRNALPYQPIVSGLP</sequence>
<dbReference type="InterPro" id="IPR043150">
    <property type="entry name" value="Phytochrome_PHY_sf"/>
</dbReference>
<dbReference type="InterPro" id="IPR001294">
    <property type="entry name" value="Phytochrome"/>
</dbReference>
<dbReference type="RefSeq" id="WP_235176361.1">
    <property type="nucleotide sequence ID" value="NZ_JAKFFV010000002.1"/>
</dbReference>
<accession>A0A9X1Q7Q6</accession>
<dbReference type="EMBL" id="JAKFFV010000002">
    <property type="protein sequence ID" value="MCF2496708.1"/>
    <property type="molecule type" value="Genomic_DNA"/>
</dbReference>
<dbReference type="GO" id="GO:0000160">
    <property type="term" value="P:phosphorelay signal transduction system"/>
    <property type="evidence" value="ECO:0007669"/>
    <property type="project" value="UniProtKB-KW"/>
</dbReference>
<keyword evidence="9" id="KW-0902">Two-component regulatory system</keyword>
<gene>
    <name evidence="13" type="ORF">L0661_00215</name>
</gene>
<evidence type="ECO:0000256" key="8">
    <source>
        <dbReference type="ARBA" id="ARBA00022991"/>
    </source>
</evidence>
<dbReference type="InterPro" id="IPR029016">
    <property type="entry name" value="GAF-like_dom_sf"/>
</dbReference>
<dbReference type="PANTHER" id="PTHR43065">
    <property type="entry name" value="SENSOR HISTIDINE KINASE"/>
    <property type="match status" value="1"/>
</dbReference>